<dbReference type="PANTHER" id="PTHR22844:SF336">
    <property type="entry name" value="PROTEIN JINGUBANG"/>
    <property type="match status" value="1"/>
</dbReference>
<dbReference type="InterPro" id="IPR045182">
    <property type="entry name" value="JINGUBANG-like"/>
</dbReference>
<dbReference type="InterPro" id="IPR036322">
    <property type="entry name" value="WD40_repeat_dom_sf"/>
</dbReference>
<evidence type="ECO:0000313" key="5">
    <source>
        <dbReference type="Proteomes" id="UP001412067"/>
    </source>
</evidence>
<comment type="caution">
    <text evidence="4">The sequence shown here is derived from an EMBL/GenBank/DDBJ whole genome shotgun (WGS) entry which is preliminary data.</text>
</comment>
<dbReference type="PRINTS" id="PR00320">
    <property type="entry name" value="GPROTEINBRPT"/>
</dbReference>
<reference evidence="4 5" key="1">
    <citation type="journal article" date="2022" name="Nat. Plants">
        <title>Genomes of leafy and leafless Platanthera orchids illuminate the evolution of mycoheterotrophy.</title>
        <authorList>
            <person name="Li M.H."/>
            <person name="Liu K.W."/>
            <person name="Li Z."/>
            <person name="Lu H.C."/>
            <person name="Ye Q.L."/>
            <person name="Zhang D."/>
            <person name="Wang J.Y."/>
            <person name="Li Y.F."/>
            <person name="Zhong Z.M."/>
            <person name="Liu X."/>
            <person name="Yu X."/>
            <person name="Liu D.K."/>
            <person name="Tu X.D."/>
            <person name="Liu B."/>
            <person name="Hao Y."/>
            <person name="Liao X.Y."/>
            <person name="Jiang Y.T."/>
            <person name="Sun W.H."/>
            <person name="Chen J."/>
            <person name="Chen Y.Q."/>
            <person name="Ai Y."/>
            <person name="Zhai J.W."/>
            <person name="Wu S.S."/>
            <person name="Zhou Z."/>
            <person name="Hsiao Y.Y."/>
            <person name="Wu W.L."/>
            <person name="Chen Y.Y."/>
            <person name="Lin Y.F."/>
            <person name="Hsu J.L."/>
            <person name="Li C.Y."/>
            <person name="Wang Z.W."/>
            <person name="Zhao X."/>
            <person name="Zhong W.Y."/>
            <person name="Ma X.K."/>
            <person name="Ma L."/>
            <person name="Huang J."/>
            <person name="Chen G.Z."/>
            <person name="Huang M.Z."/>
            <person name="Huang L."/>
            <person name="Peng D.H."/>
            <person name="Luo Y.B."/>
            <person name="Zou S.Q."/>
            <person name="Chen S.P."/>
            <person name="Lan S."/>
            <person name="Tsai W.C."/>
            <person name="Van de Peer Y."/>
            <person name="Liu Z.J."/>
        </authorList>
    </citation>
    <scope>NUCLEOTIDE SEQUENCE [LARGE SCALE GENOMIC DNA]</scope>
    <source>
        <strain evidence="4">Lor288</strain>
    </source>
</reference>
<name>A0ABR2N1H8_9ASPA</name>
<feature type="repeat" description="WD" evidence="3">
    <location>
        <begin position="248"/>
        <end position="279"/>
    </location>
</feature>
<protein>
    <submittedName>
        <fullName evidence="4">Guanine nucleotide-binding protein subunit beta-like protein</fullName>
    </submittedName>
</protein>
<dbReference type="InterPro" id="IPR001680">
    <property type="entry name" value="WD40_rpt"/>
</dbReference>
<accession>A0ABR2N1H8</accession>
<proteinExistence type="predicted"/>
<dbReference type="EMBL" id="JBBWWR010000002">
    <property type="protein sequence ID" value="KAK8970377.1"/>
    <property type="molecule type" value="Genomic_DNA"/>
</dbReference>
<dbReference type="PROSITE" id="PS50082">
    <property type="entry name" value="WD_REPEATS_2"/>
    <property type="match status" value="3"/>
</dbReference>
<keyword evidence="5" id="KW-1185">Reference proteome</keyword>
<dbReference type="SUPFAM" id="SSF50978">
    <property type="entry name" value="WD40 repeat-like"/>
    <property type="match status" value="1"/>
</dbReference>
<feature type="repeat" description="WD" evidence="3">
    <location>
        <begin position="161"/>
        <end position="202"/>
    </location>
</feature>
<keyword evidence="2" id="KW-0677">Repeat</keyword>
<dbReference type="Gene3D" id="2.130.10.10">
    <property type="entry name" value="YVTN repeat-like/Quinoprotein amine dehydrogenase"/>
    <property type="match status" value="3"/>
</dbReference>
<dbReference type="InterPro" id="IPR020472">
    <property type="entry name" value="WD40_PAC1"/>
</dbReference>
<evidence type="ECO:0000256" key="1">
    <source>
        <dbReference type="ARBA" id="ARBA00022574"/>
    </source>
</evidence>
<evidence type="ECO:0000256" key="2">
    <source>
        <dbReference type="ARBA" id="ARBA00022737"/>
    </source>
</evidence>
<organism evidence="4 5">
    <name type="scientific">Platanthera guangdongensis</name>
    <dbReference type="NCBI Taxonomy" id="2320717"/>
    <lineage>
        <taxon>Eukaryota</taxon>
        <taxon>Viridiplantae</taxon>
        <taxon>Streptophyta</taxon>
        <taxon>Embryophyta</taxon>
        <taxon>Tracheophyta</taxon>
        <taxon>Spermatophyta</taxon>
        <taxon>Magnoliopsida</taxon>
        <taxon>Liliopsida</taxon>
        <taxon>Asparagales</taxon>
        <taxon>Orchidaceae</taxon>
        <taxon>Orchidoideae</taxon>
        <taxon>Orchideae</taxon>
        <taxon>Orchidinae</taxon>
        <taxon>Platanthera</taxon>
    </lineage>
</organism>
<feature type="repeat" description="WD" evidence="3">
    <location>
        <begin position="203"/>
        <end position="233"/>
    </location>
</feature>
<dbReference type="InterPro" id="IPR015943">
    <property type="entry name" value="WD40/YVTN_repeat-like_dom_sf"/>
</dbReference>
<dbReference type="PANTHER" id="PTHR22844">
    <property type="entry name" value="F-BOX AND WD40 DOMAIN PROTEIN"/>
    <property type="match status" value="1"/>
</dbReference>
<sequence length="375" mass="41308">MSPWNNGIASPYNTNPFITPTATEEPFFPPATDLFPAGTGLIGSLVREEGPIYSLATAGDLLYTGSDSKNIRVWKDQKDYTGFKSSSGLVKAIVISSNGHIFTGHQDGKIRIWEKISQKKSHLHKRVGSLPRLKDHLKSAINLSNIFDSRRRRRRHNTAGWIRHTDAVSCLALDENNGLLYSGSWDRTLKIWRVSDCRCLESLNAHEDAVNAVVIGFDGFVFTGSSDGTVKVWLREPGGGRHAQARTLLRQESAVTALAVNKAAAVLYCGSSDGAVNFWVEAYVMEEYSCLSVLTGHSEPVKCFGGGGGRRRGCGGERRRWVVYSGSRISRSKVWKVSDSGRAPPQHCREMGFSSPCFDAFKGQYKSINCQSQPD</sequence>
<evidence type="ECO:0000313" key="4">
    <source>
        <dbReference type="EMBL" id="KAK8970377.1"/>
    </source>
</evidence>
<dbReference type="PROSITE" id="PS50294">
    <property type="entry name" value="WD_REPEATS_REGION"/>
    <property type="match status" value="2"/>
</dbReference>
<dbReference type="SMART" id="SM00320">
    <property type="entry name" value="WD40"/>
    <property type="match status" value="6"/>
</dbReference>
<gene>
    <name evidence="4" type="primary">ARCA</name>
    <name evidence="4" type="ORF">KSP40_PGU004784</name>
</gene>
<dbReference type="Pfam" id="PF00400">
    <property type="entry name" value="WD40"/>
    <property type="match status" value="5"/>
</dbReference>
<dbReference type="Proteomes" id="UP001412067">
    <property type="component" value="Unassembled WGS sequence"/>
</dbReference>
<evidence type="ECO:0000256" key="3">
    <source>
        <dbReference type="PROSITE-ProRule" id="PRU00221"/>
    </source>
</evidence>
<keyword evidence="1 3" id="KW-0853">WD repeat</keyword>